<organism evidence="1 2">
    <name type="scientific">Ilyodon furcidens</name>
    <name type="common">goldbreast splitfin</name>
    <dbReference type="NCBI Taxonomy" id="33524"/>
    <lineage>
        <taxon>Eukaryota</taxon>
        <taxon>Metazoa</taxon>
        <taxon>Chordata</taxon>
        <taxon>Craniata</taxon>
        <taxon>Vertebrata</taxon>
        <taxon>Euteleostomi</taxon>
        <taxon>Actinopterygii</taxon>
        <taxon>Neopterygii</taxon>
        <taxon>Teleostei</taxon>
        <taxon>Neoteleostei</taxon>
        <taxon>Acanthomorphata</taxon>
        <taxon>Ovalentaria</taxon>
        <taxon>Atherinomorphae</taxon>
        <taxon>Cyprinodontiformes</taxon>
        <taxon>Goodeidae</taxon>
        <taxon>Ilyodon</taxon>
    </lineage>
</organism>
<protein>
    <submittedName>
        <fullName evidence="1">Uncharacterized protein</fullName>
    </submittedName>
</protein>
<comment type="caution">
    <text evidence="1">The sequence shown here is derived from an EMBL/GenBank/DDBJ whole genome shotgun (WGS) entry which is preliminary data.</text>
</comment>
<accession>A0ABV0VNE7</accession>
<dbReference type="Proteomes" id="UP001482620">
    <property type="component" value="Unassembled WGS sequence"/>
</dbReference>
<evidence type="ECO:0000313" key="1">
    <source>
        <dbReference type="EMBL" id="MEQ2257848.1"/>
    </source>
</evidence>
<name>A0ABV0VNE7_9TELE</name>
<gene>
    <name evidence="1" type="ORF">ILYODFUR_039133</name>
</gene>
<evidence type="ECO:0000313" key="2">
    <source>
        <dbReference type="Proteomes" id="UP001482620"/>
    </source>
</evidence>
<proteinExistence type="predicted"/>
<dbReference type="EMBL" id="JAHRIQ010115464">
    <property type="protein sequence ID" value="MEQ2257848.1"/>
    <property type="molecule type" value="Genomic_DNA"/>
</dbReference>
<reference evidence="1 2" key="1">
    <citation type="submission" date="2021-06" db="EMBL/GenBank/DDBJ databases">
        <authorList>
            <person name="Palmer J.M."/>
        </authorList>
    </citation>
    <scope>NUCLEOTIDE SEQUENCE [LARGE SCALE GENOMIC DNA]</scope>
    <source>
        <strain evidence="2">if_2019</strain>
        <tissue evidence="1">Muscle</tissue>
    </source>
</reference>
<sequence>MYRNFLSNSPIFTVRLFLSWSLIYKQNFSPHRLVIWNIKDILFKRRKQFLDSWFNHNIILVDQLFDNAGTLSYEGFLSKCNLAFAYSSGEYAKVFGAISAEIRMLFRQRPKLFSISYSDSYELSCWKNLSYLAYS</sequence>
<keyword evidence="2" id="KW-1185">Reference proteome</keyword>